<evidence type="ECO:0000313" key="4">
    <source>
        <dbReference type="Proteomes" id="UP000094527"/>
    </source>
</evidence>
<feature type="transmembrane region" description="Helical" evidence="1">
    <location>
        <begin position="12"/>
        <end position="32"/>
    </location>
</feature>
<dbReference type="Proteomes" id="UP000094527">
    <property type="component" value="Unassembled WGS sequence"/>
</dbReference>
<evidence type="ECO:0000313" key="3">
    <source>
        <dbReference type="EMBL" id="ODM89745.1"/>
    </source>
</evidence>
<keyword evidence="1" id="KW-0812">Transmembrane</keyword>
<dbReference type="GO" id="GO:0005737">
    <property type="term" value="C:cytoplasm"/>
    <property type="evidence" value="ECO:0007669"/>
    <property type="project" value="TreeGrafter"/>
</dbReference>
<feature type="domain" description="CRAL-TRIO" evidence="2">
    <location>
        <begin position="110"/>
        <end position="285"/>
    </location>
</feature>
<dbReference type="InterPro" id="IPR051064">
    <property type="entry name" value="SEC14/CRAL-TRIO_domain"/>
</dbReference>
<keyword evidence="1" id="KW-0472">Membrane</keyword>
<gene>
    <name evidence="3" type="ORF">Ocin01_16936</name>
</gene>
<dbReference type="PANTHER" id="PTHR23324:SF83">
    <property type="entry name" value="SEC14-LIKE PROTEIN 2"/>
    <property type="match status" value="1"/>
</dbReference>
<dbReference type="Pfam" id="PF00650">
    <property type="entry name" value="CRAL_TRIO"/>
    <property type="match status" value="1"/>
</dbReference>
<dbReference type="STRING" id="48709.A0A1D2M9T4"/>
<name>A0A1D2M9T4_ORCCI</name>
<dbReference type="SUPFAM" id="SSF46938">
    <property type="entry name" value="CRAL/TRIO N-terminal domain"/>
    <property type="match status" value="1"/>
</dbReference>
<dbReference type="Gene3D" id="3.40.525.10">
    <property type="entry name" value="CRAL-TRIO lipid binding domain"/>
    <property type="match status" value="1"/>
</dbReference>
<dbReference type="EMBL" id="LJIJ01002402">
    <property type="protein sequence ID" value="ODM89745.1"/>
    <property type="molecule type" value="Genomic_DNA"/>
</dbReference>
<dbReference type="PROSITE" id="PS50191">
    <property type="entry name" value="CRAL_TRIO"/>
    <property type="match status" value="1"/>
</dbReference>
<dbReference type="SMART" id="SM01100">
    <property type="entry name" value="CRAL_TRIO_N"/>
    <property type="match status" value="1"/>
</dbReference>
<dbReference type="PANTHER" id="PTHR23324">
    <property type="entry name" value="SEC14 RELATED PROTEIN"/>
    <property type="match status" value="1"/>
</dbReference>
<dbReference type="OMA" id="IHEANMV"/>
<sequence length="285" mass="33051">MKRSNHFLASDIGYSSLLLLTGSIILSIVVSVHCVSFAEDVTITYTQKQSIDKLRQRVLPHIVEDYMKDDIYLVKWLRSTNFDVRRAEKMFLENVRWRKENRLQTIEKEDFSDISDEYPYQMTGKDKQDRVVFVAFAGEWNIRNAIMTGRAPRVLRYLDQGMEMVARDIRAMQSQGKNVTQADLILDLGQFSVVTHACVQCLIRILDFLNSYESHFPGMAHRIFFTNAPPTVQFVLDLVRQNCSKETRAAMKVYDTNRGQFTKVLLSLIDKQYLPIELGGTFERN</sequence>
<evidence type="ECO:0000256" key="1">
    <source>
        <dbReference type="SAM" id="Phobius"/>
    </source>
</evidence>
<dbReference type="CDD" id="cd00170">
    <property type="entry name" value="SEC14"/>
    <property type="match status" value="1"/>
</dbReference>
<evidence type="ECO:0000259" key="2">
    <source>
        <dbReference type="PROSITE" id="PS50191"/>
    </source>
</evidence>
<dbReference type="OrthoDB" id="75724at2759"/>
<reference evidence="3 4" key="1">
    <citation type="journal article" date="2016" name="Genome Biol. Evol.">
        <title>Gene Family Evolution Reflects Adaptation to Soil Environmental Stressors in the Genome of the Collembolan Orchesella cincta.</title>
        <authorList>
            <person name="Faddeeva-Vakhrusheva A."/>
            <person name="Derks M.F."/>
            <person name="Anvar S.Y."/>
            <person name="Agamennone V."/>
            <person name="Suring W."/>
            <person name="Smit S."/>
            <person name="van Straalen N.M."/>
            <person name="Roelofs D."/>
        </authorList>
    </citation>
    <scope>NUCLEOTIDE SEQUENCE [LARGE SCALE GENOMIC DNA]</scope>
    <source>
        <tissue evidence="3">Mixed pool</tissue>
    </source>
</reference>
<dbReference type="SUPFAM" id="SSF52087">
    <property type="entry name" value="CRAL/TRIO domain"/>
    <property type="match status" value="1"/>
</dbReference>
<dbReference type="InterPro" id="IPR001251">
    <property type="entry name" value="CRAL-TRIO_dom"/>
</dbReference>
<comment type="caution">
    <text evidence="3">The sequence shown here is derived from an EMBL/GenBank/DDBJ whole genome shotgun (WGS) entry which is preliminary data.</text>
</comment>
<dbReference type="InterPro" id="IPR036865">
    <property type="entry name" value="CRAL-TRIO_dom_sf"/>
</dbReference>
<keyword evidence="4" id="KW-1185">Reference proteome</keyword>
<dbReference type="SMART" id="SM00516">
    <property type="entry name" value="SEC14"/>
    <property type="match status" value="1"/>
</dbReference>
<proteinExistence type="predicted"/>
<dbReference type="InterPro" id="IPR036273">
    <property type="entry name" value="CRAL/TRIO_N_dom_sf"/>
</dbReference>
<organism evidence="3 4">
    <name type="scientific">Orchesella cincta</name>
    <name type="common">Springtail</name>
    <name type="synonym">Podura cincta</name>
    <dbReference type="NCBI Taxonomy" id="48709"/>
    <lineage>
        <taxon>Eukaryota</taxon>
        <taxon>Metazoa</taxon>
        <taxon>Ecdysozoa</taxon>
        <taxon>Arthropoda</taxon>
        <taxon>Hexapoda</taxon>
        <taxon>Collembola</taxon>
        <taxon>Entomobryomorpha</taxon>
        <taxon>Entomobryoidea</taxon>
        <taxon>Orchesellidae</taxon>
        <taxon>Orchesellinae</taxon>
        <taxon>Orchesella</taxon>
    </lineage>
</organism>
<dbReference type="AlphaFoldDB" id="A0A1D2M9T4"/>
<dbReference type="InterPro" id="IPR011074">
    <property type="entry name" value="CRAL/TRIO_N_dom"/>
</dbReference>
<protein>
    <submittedName>
        <fullName evidence="3">SEC14-like protein 2</fullName>
    </submittedName>
</protein>
<accession>A0A1D2M9T4</accession>
<keyword evidence="1" id="KW-1133">Transmembrane helix</keyword>